<feature type="compositionally biased region" description="Polar residues" evidence="2">
    <location>
        <begin position="71"/>
        <end position="89"/>
    </location>
</feature>
<dbReference type="Proteomes" id="UP000297641">
    <property type="component" value="Unassembled WGS sequence"/>
</dbReference>
<gene>
    <name evidence="3" type="ORF">EHQ43_12810</name>
</gene>
<evidence type="ECO:0000313" key="4">
    <source>
        <dbReference type="Proteomes" id="UP000297641"/>
    </source>
</evidence>
<evidence type="ECO:0000256" key="2">
    <source>
        <dbReference type="SAM" id="MobiDB-lite"/>
    </source>
</evidence>
<feature type="region of interest" description="Disordered" evidence="2">
    <location>
        <begin position="65"/>
        <end position="110"/>
    </location>
</feature>
<organism evidence="3 4">
    <name type="scientific">Leptospira bouyouniensis</name>
    <dbReference type="NCBI Taxonomy" id="2484911"/>
    <lineage>
        <taxon>Bacteria</taxon>
        <taxon>Pseudomonadati</taxon>
        <taxon>Spirochaetota</taxon>
        <taxon>Spirochaetia</taxon>
        <taxon>Leptospirales</taxon>
        <taxon>Leptospiraceae</taxon>
        <taxon>Leptospira</taxon>
    </lineage>
</organism>
<evidence type="ECO:0000256" key="1">
    <source>
        <dbReference type="SAM" id="Coils"/>
    </source>
</evidence>
<reference evidence="3 4" key="1">
    <citation type="journal article" date="2019" name="PLoS Negl. Trop. Dis.">
        <title>Revisiting the worldwide diversity of Leptospira species in the environment.</title>
        <authorList>
            <person name="Vincent A.T."/>
            <person name="Schiettekatte O."/>
            <person name="Bourhy P."/>
            <person name="Veyrier F.J."/>
            <person name="Picardeau M."/>
        </authorList>
    </citation>
    <scope>NUCLEOTIDE SEQUENCE [LARGE SCALE GENOMIC DNA]</scope>
    <source>
        <strain evidence="3 4">201800273</strain>
    </source>
</reference>
<name>A0A7I0HQ39_9LEPT</name>
<proteinExistence type="predicted"/>
<dbReference type="EMBL" id="RQFT01000011">
    <property type="protein sequence ID" value="TGL04260.1"/>
    <property type="molecule type" value="Genomic_DNA"/>
</dbReference>
<dbReference type="AlphaFoldDB" id="A0A7I0HQ39"/>
<comment type="caution">
    <text evidence="3">The sequence shown here is derived from an EMBL/GenBank/DDBJ whole genome shotgun (WGS) entry which is preliminary data.</text>
</comment>
<dbReference type="OrthoDB" id="344539at2"/>
<sequence>MKVTVAHLYKKLEELDRDVVELKKLTDRLATDREYSPILKETFLSEMTKLEDQKTEILGLRVEKQGHTLKSVKSNSSEPQVSRENQTPKQEWKSPPTTEPKKPERPVRKY</sequence>
<keyword evidence="1" id="KW-0175">Coiled coil</keyword>
<accession>A0A7I0HQ39</accession>
<feature type="compositionally biased region" description="Basic and acidic residues" evidence="2">
    <location>
        <begin position="99"/>
        <end position="110"/>
    </location>
</feature>
<evidence type="ECO:0000313" key="3">
    <source>
        <dbReference type="EMBL" id="TGL04260.1"/>
    </source>
</evidence>
<dbReference type="RefSeq" id="WP_135741999.1">
    <property type="nucleotide sequence ID" value="NZ_RQFT01000011.1"/>
</dbReference>
<feature type="coiled-coil region" evidence="1">
    <location>
        <begin position="5"/>
        <end position="32"/>
    </location>
</feature>
<protein>
    <submittedName>
        <fullName evidence="3">Uncharacterized protein</fullName>
    </submittedName>
</protein>